<evidence type="ECO:0000256" key="3">
    <source>
        <dbReference type="ARBA" id="ARBA00023015"/>
    </source>
</evidence>
<dbReference type="EMBL" id="LNZH02000217">
    <property type="protein sequence ID" value="OCB83913.1"/>
    <property type="molecule type" value="Genomic_DNA"/>
</dbReference>
<evidence type="ECO:0000256" key="4">
    <source>
        <dbReference type="ARBA" id="ARBA00023163"/>
    </source>
</evidence>
<feature type="region of interest" description="Disordered" evidence="6">
    <location>
        <begin position="107"/>
        <end position="135"/>
    </location>
</feature>
<evidence type="ECO:0000256" key="2">
    <source>
        <dbReference type="ARBA" id="ARBA00022723"/>
    </source>
</evidence>
<dbReference type="Proteomes" id="UP000757232">
    <property type="component" value="Unassembled WGS sequence"/>
</dbReference>
<dbReference type="Pfam" id="PF00172">
    <property type="entry name" value="Zn_clus"/>
    <property type="match status" value="1"/>
</dbReference>
<dbReference type="CDD" id="cd12148">
    <property type="entry name" value="fungal_TF_MHR"/>
    <property type="match status" value="1"/>
</dbReference>
<dbReference type="PROSITE" id="PS50048">
    <property type="entry name" value="ZN2_CY6_FUNGAL_2"/>
    <property type="match status" value="1"/>
</dbReference>
<dbReference type="InterPro" id="IPR050815">
    <property type="entry name" value="TF_fung"/>
</dbReference>
<dbReference type="GO" id="GO:0005634">
    <property type="term" value="C:nucleus"/>
    <property type="evidence" value="ECO:0007669"/>
    <property type="project" value="UniProtKB-SubCell"/>
</dbReference>
<dbReference type="InterPro" id="IPR007219">
    <property type="entry name" value="XnlR_reg_dom"/>
</dbReference>
<dbReference type="PANTHER" id="PTHR47338:SF29">
    <property type="entry name" value="ZN(2)-C6 FUNGAL-TYPE DOMAIN-CONTAINING PROTEIN"/>
    <property type="match status" value="1"/>
</dbReference>
<keyword evidence="5" id="KW-0539">Nucleus</keyword>
<keyword evidence="9" id="KW-1185">Reference proteome</keyword>
<comment type="subcellular location">
    <subcellularLocation>
        <location evidence="1">Nucleus</location>
    </subcellularLocation>
</comment>
<comment type="caution">
    <text evidence="8">The sequence shown here is derived from an EMBL/GenBank/DDBJ whole genome shotgun (WGS) entry which is preliminary data.</text>
</comment>
<evidence type="ECO:0000313" key="9">
    <source>
        <dbReference type="Proteomes" id="UP000757232"/>
    </source>
</evidence>
<dbReference type="CDD" id="cd00067">
    <property type="entry name" value="GAL4"/>
    <property type="match status" value="1"/>
</dbReference>
<dbReference type="GO" id="GO:0008270">
    <property type="term" value="F:zinc ion binding"/>
    <property type="evidence" value="ECO:0007669"/>
    <property type="project" value="InterPro"/>
</dbReference>
<reference evidence="8" key="1">
    <citation type="submission" date="2016-06" db="EMBL/GenBank/DDBJ databases">
        <title>Draft Genome sequence of the fungus Inonotus baumii.</title>
        <authorList>
            <person name="Zhu H."/>
            <person name="Lin W."/>
        </authorList>
    </citation>
    <scope>NUCLEOTIDE SEQUENCE</scope>
    <source>
        <strain evidence="8">821</strain>
    </source>
</reference>
<dbReference type="SUPFAM" id="SSF57701">
    <property type="entry name" value="Zn2/Cys6 DNA-binding domain"/>
    <property type="match status" value="1"/>
</dbReference>
<evidence type="ECO:0000256" key="1">
    <source>
        <dbReference type="ARBA" id="ARBA00004123"/>
    </source>
</evidence>
<organism evidence="8 9">
    <name type="scientific">Sanghuangporus baumii</name>
    <name type="common">Phellinus baumii</name>
    <dbReference type="NCBI Taxonomy" id="108892"/>
    <lineage>
        <taxon>Eukaryota</taxon>
        <taxon>Fungi</taxon>
        <taxon>Dikarya</taxon>
        <taxon>Basidiomycota</taxon>
        <taxon>Agaricomycotina</taxon>
        <taxon>Agaricomycetes</taxon>
        <taxon>Hymenochaetales</taxon>
        <taxon>Hymenochaetaceae</taxon>
        <taxon>Sanghuangporus</taxon>
    </lineage>
</organism>
<evidence type="ECO:0000313" key="8">
    <source>
        <dbReference type="EMBL" id="OCB83913.1"/>
    </source>
</evidence>
<dbReference type="GO" id="GO:0006351">
    <property type="term" value="P:DNA-templated transcription"/>
    <property type="evidence" value="ECO:0007669"/>
    <property type="project" value="InterPro"/>
</dbReference>
<accession>A0A9Q5N3R7</accession>
<dbReference type="OrthoDB" id="2309723at2759"/>
<evidence type="ECO:0000256" key="5">
    <source>
        <dbReference type="ARBA" id="ARBA00023242"/>
    </source>
</evidence>
<dbReference type="GO" id="GO:0000981">
    <property type="term" value="F:DNA-binding transcription factor activity, RNA polymerase II-specific"/>
    <property type="evidence" value="ECO:0007669"/>
    <property type="project" value="InterPro"/>
</dbReference>
<name>A0A9Q5N3R7_SANBA</name>
<dbReference type="PANTHER" id="PTHR47338">
    <property type="entry name" value="ZN(II)2CYS6 TRANSCRIPTION FACTOR (EUROFUNG)-RELATED"/>
    <property type="match status" value="1"/>
</dbReference>
<proteinExistence type="predicted"/>
<dbReference type="GO" id="GO:0003677">
    <property type="term" value="F:DNA binding"/>
    <property type="evidence" value="ECO:0007669"/>
    <property type="project" value="InterPro"/>
</dbReference>
<dbReference type="AlphaFoldDB" id="A0A9Q5N3R7"/>
<feature type="compositionally biased region" description="Low complexity" evidence="6">
    <location>
        <begin position="112"/>
        <end position="126"/>
    </location>
</feature>
<keyword evidence="4" id="KW-0804">Transcription</keyword>
<protein>
    <recommendedName>
        <fullName evidence="7">Zn(2)-C6 fungal-type domain-containing protein</fullName>
    </recommendedName>
</protein>
<dbReference type="Pfam" id="PF04082">
    <property type="entry name" value="Fungal_trans"/>
    <property type="match status" value="1"/>
</dbReference>
<dbReference type="Gene3D" id="4.10.240.10">
    <property type="entry name" value="Zn(2)-C6 fungal-type DNA-binding domain"/>
    <property type="match status" value="1"/>
</dbReference>
<keyword evidence="3" id="KW-0805">Transcription regulation</keyword>
<dbReference type="InterPro" id="IPR036864">
    <property type="entry name" value="Zn2-C6_fun-type_DNA-bd_sf"/>
</dbReference>
<dbReference type="InterPro" id="IPR001138">
    <property type="entry name" value="Zn2Cys6_DnaBD"/>
</dbReference>
<evidence type="ECO:0000256" key="6">
    <source>
        <dbReference type="SAM" id="MobiDB-lite"/>
    </source>
</evidence>
<dbReference type="PROSITE" id="PS00463">
    <property type="entry name" value="ZN2_CY6_FUNGAL_1"/>
    <property type="match status" value="1"/>
</dbReference>
<feature type="domain" description="Zn(2)-C6 fungal-type" evidence="7">
    <location>
        <begin position="25"/>
        <end position="57"/>
    </location>
</feature>
<sequence>MAEEHSLLSSSASATRGSVLQRGKACIRCRRRKMKCDGVRPLCTPCIDANRADDCEYTDNQSITRTQLLEENVAILESRLQELEGRPGSRQSLTLHDPYAAYRLSTGRRTDSQASPSQSPSVPPTQEGWWEDPEPPSQISEMLALGFALDVDRFRERTSLPRSHIERPHPALLDTVYLWGLRLSSRMELRQHEDARLQRAILALQGSSLNQGEHAAHHRVEAVQAEVLIALYFLCLGHNFEARYHANAAVALAFSCSLHQVKELNEYPTALSLPPPSDDKERAERIRVFWSVFELDSCWSAELESPRSFSDNPTRGTQIDTPWMDVPETETLGQTVQRFLSSQYLMLGDDGSYLAYRSKASAIYGKAWSLAAQTDSVTRIEEEVRTLAHITAEFARRLPALDELDASGDDVRLNMAVTHSITASNGFLTHADEIVSILEFTSRICFTGSDATQSKFPDPFLAVCGWIAGRVLTEEIDHSMRGPRTHEIRSKGRKSLLNLGRVLNELHTCAGFADALPIFSQRANMIEDELKRDTLREKIQEMVEN</sequence>
<dbReference type="SMART" id="SM00066">
    <property type="entry name" value="GAL4"/>
    <property type="match status" value="1"/>
</dbReference>
<evidence type="ECO:0000259" key="7">
    <source>
        <dbReference type="PROSITE" id="PS50048"/>
    </source>
</evidence>
<gene>
    <name evidence="8" type="ORF">A7U60_g9119</name>
</gene>
<keyword evidence="2" id="KW-0479">Metal-binding</keyword>